<feature type="domain" description="Homeobox" evidence="10">
    <location>
        <begin position="811"/>
        <end position="881"/>
    </location>
</feature>
<keyword evidence="3" id="KW-0832">Ubl conjugation</keyword>
<evidence type="ECO:0000256" key="7">
    <source>
        <dbReference type="PROSITE-ProRule" id="PRU00108"/>
    </source>
</evidence>
<gene>
    <name evidence="12" type="ORF">HPB52_024163</name>
</gene>
<dbReference type="PROSITE" id="PS51982">
    <property type="entry name" value="CMP"/>
    <property type="match status" value="1"/>
</dbReference>
<dbReference type="PANTHER" id="PTHR15116:SF16">
    <property type="entry name" value="DEFECTIVE PROVENTRICULUS, ISOFORM A"/>
    <property type="match status" value="1"/>
</dbReference>
<dbReference type="SUPFAM" id="SSF46689">
    <property type="entry name" value="Homeodomain-like"/>
    <property type="match status" value="2"/>
</dbReference>
<evidence type="ECO:0000256" key="3">
    <source>
        <dbReference type="ARBA" id="ARBA00022843"/>
    </source>
</evidence>
<dbReference type="InterPro" id="IPR038224">
    <property type="entry name" value="SATB_ULD_sf"/>
</dbReference>
<keyword evidence="13" id="KW-1185">Reference proteome</keyword>
<evidence type="ECO:0000256" key="1">
    <source>
        <dbReference type="ARBA" id="ARBA00004123"/>
    </source>
</evidence>
<dbReference type="InterPro" id="IPR001356">
    <property type="entry name" value="HD"/>
</dbReference>
<dbReference type="Proteomes" id="UP000821837">
    <property type="component" value="Unassembled WGS sequence"/>
</dbReference>
<dbReference type="InterPro" id="IPR039673">
    <property type="entry name" value="SATB1/SATB2"/>
</dbReference>
<dbReference type="PROSITE" id="PS50071">
    <property type="entry name" value="HOMEOBOX_2"/>
    <property type="match status" value="2"/>
</dbReference>
<evidence type="ECO:0000259" key="11">
    <source>
        <dbReference type="PROSITE" id="PS51982"/>
    </source>
</evidence>
<dbReference type="Pfam" id="PF16534">
    <property type="entry name" value="ULD"/>
    <property type="match status" value="2"/>
</dbReference>
<name>A0A9D4Q8G4_RHISA</name>
<evidence type="ECO:0000259" key="10">
    <source>
        <dbReference type="PROSITE" id="PS50071"/>
    </source>
</evidence>
<proteinExistence type="predicted"/>
<evidence type="ECO:0000256" key="6">
    <source>
        <dbReference type="ARBA" id="ARBA00023242"/>
    </source>
</evidence>
<feature type="compositionally biased region" description="Gly residues" evidence="9">
    <location>
        <begin position="756"/>
        <end position="767"/>
    </location>
</feature>
<feature type="DNA-binding region" description="Homeobox" evidence="7">
    <location>
        <begin position="553"/>
        <end position="622"/>
    </location>
</feature>
<feature type="region of interest" description="Disordered" evidence="9">
    <location>
        <begin position="25"/>
        <end position="46"/>
    </location>
</feature>
<keyword evidence="2" id="KW-0677">Repeat</keyword>
<comment type="caution">
    <text evidence="12">The sequence shown here is derived from an EMBL/GenBank/DDBJ whole genome shotgun (WGS) entry which is preliminary data.</text>
</comment>
<evidence type="ECO:0000256" key="8">
    <source>
        <dbReference type="RuleBase" id="RU000682"/>
    </source>
</evidence>
<protein>
    <submittedName>
        <fullName evidence="12">Uncharacterized protein</fullName>
    </submittedName>
</protein>
<feature type="compositionally biased region" description="Low complexity" evidence="9">
    <location>
        <begin position="910"/>
        <end position="922"/>
    </location>
</feature>
<accession>A0A9D4Q8G4</accession>
<keyword evidence="5 7" id="KW-0371">Homeobox</keyword>
<feature type="region of interest" description="Disordered" evidence="9">
    <location>
        <begin position="463"/>
        <end position="553"/>
    </location>
</feature>
<dbReference type="GO" id="GO:0000981">
    <property type="term" value="F:DNA-binding transcription factor activity, RNA polymerase II-specific"/>
    <property type="evidence" value="ECO:0007669"/>
    <property type="project" value="TreeGrafter"/>
</dbReference>
<sequence length="938" mass="101444">MFGDGPEYSMVDVFLDYGDSNGDAGVASSTSGLRSEPLPTAESTTSRRRFVIRGREFGPPATDGVRLTLNAGEARLVWDRHHVSAEGGALLLDRRPLEMPTGERREKMLLSDYAKSLSDPERRRYHIEVAKCGSDDPFALSDDQFTNDVGCYPSVDRADINDYLVHGTSFVTREQLKSYKSLEAHNYVTSGLVEPPRVKTLRDGNIVVVSKALGKTLPVHCVVERVPSPQTDSQQPSVEVDSYAIVPSAALFADLVRTALTKLGYSPSEAICAKGVACAIHLRSRAIHSAMSPEASQQTSQLWSLCSGPPRHEDRDVEEWLSTYEQALGVRVVQIKNWKPLAFDQITELPEATVGDMLSDLVQVATLRIRLYSRPKPNVVNDVKEKLLQVLLAQSHSLLLSSGCPIDQTTLAALSKGKAEWEISEDTRKKFDQWYLHQVFQHCRQVALLQHQLQQQHLQQQQQKHVSAAVPPPPRLLQLSLSQPPLQTPQPPPSSSSSSSIAAQPVSLITTPPPAGALPGIQQSQQPQQTQHPVCLQQSLTSGGGGSCSSSRTRIRTSFDPELELPKLHRWFAENQHPSRLTIQQYVRELNSLDSRRGRKPLDVNNVVYWFKNARAAHKRAELKLFSGVSSGSLGGALGDGGPASSALSNGFLPPLRSPAWDCGMDSTQDSDDGFRQHRNSNGFSSSAAAALGGAAGAAAAAMMMQEDSFEDDDDSPPPSPEATLDLSVRGRNGDLVKEEPRDSQGSSDMEEDEGGGGGGIAGGGGDDTPQDSDDDETRCQSGATTASSGATSGSCVAARVDSPGGLRDERRKRNRTFIDPVTEVPRLERWFALNTHPSHAQIVRHTDELNSAPYRKRFPRLEPRNVQFWFKNRRAKCKRLATAQPQRPSSASPGPKSAAGGGSGGCGGDIAASSASAASSPRDVGVRSPPPQQASGQ</sequence>
<evidence type="ECO:0000256" key="4">
    <source>
        <dbReference type="ARBA" id="ARBA00023125"/>
    </source>
</evidence>
<dbReference type="CDD" id="cd00086">
    <property type="entry name" value="homeodomain"/>
    <property type="match status" value="2"/>
</dbReference>
<dbReference type="InterPro" id="IPR032392">
    <property type="entry name" value="ULD"/>
</dbReference>
<organism evidence="12 13">
    <name type="scientific">Rhipicephalus sanguineus</name>
    <name type="common">Brown dog tick</name>
    <name type="synonym">Ixodes sanguineus</name>
    <dbReference type="NCBI Taxonomy" id="34632"/>
    <lineage>
        <taxon>Eukaryota</taxon>
        <taxon>Metazoa</taxon>
        <taxon>Ecdysozoa</taxon>
        <taxon>Arthropoda</taxon>
        <taxon>Chelicerata</taxon>
        <taxon>Arachnida</taxon>
        <taxon>Acari</taxon>
        <taxon>Parasitiformes</taxon>
        <taxon>Ixodida</taxon>
        <taxon>Ixodoidea</taxon>
        <taxon>Ixodidae</taxon>
        <taxon>Rhipicephalinae</taxon>
        <taxon>Rhipicephalus</taxon>
        <taxon>Rhipicephalus</taxon>
    </lineage>
</organism>
<dbReference type="Gene3D" id="1.10.10.60">
    <property type="entry name" value="Homeodomain-like"/>
    <property type="match status" value="2"/>
</dbReference>
<keyword evidence="6 7" id="KW-0539">Nucleus</keyword>
<feature type="region of interest" description="Disordered" evidence="9">
    <location>
        <begin position="708"/>
        <end position="814"/>
    </location>
</feature>
<dbReference type="PANTHER" id="PTHR15116">
    <property type="entry name" value="DNA-BINDING PROTEIN SATB FAMILY MEMBER"/>
    <property type="match status" value="1"/>
</dbReference>
<feature type="compositionally biased region" description="Low complexity" evidence="9">
    <location>
        <begin position="519"/>
        <end position="541"/>
    </location>
</feature>
<dbReference type="Gene3D" id="3.10.20.710">
    <property type="entry name" value="SATB, ubiquitin-like oligomerisation domain"/>
    <property type="match status" value="2"/>
</dbReference>
<keyword evidence="4 7" id="KW-0238">DNA-binding</keyword>
<dbReference type="GO" id="GO:0006338">
    <property type="term" value="P:chromatin remodeling"/>
    <property type="evidence" value="ECO:0007669"/>
    <property type="project" value="InterPro"/>
</dbReference>
<evidence type="ECO:0000256" key="2">
    <source>
        <dbReference type="ARBA" id="ARBA00022737"/>
    </source>
</evidence>
<dbReference type="Pfam" id="PF00046">
    <property type="entry name" value="Homeodomain"/>
    <property type="match status" value="2"/>
</dbReference>
<feature type="compositionally biased region" description="Low complexity" evidence="9">
    <location>
        <begin position="476"/>
        <end position="485"/>
    </location>
</feature>
<dbReference type="FunFam" id="1.10.10.60:FF:000169">
    <property type="entry name" value="DNA-binding protein SATB1"/>
    <property type="match status" value="2"/>
</dbReference>
<dbReference type="InterPro" id="IPR009057">
    <property type="entry name" value="Homeodomain-like_sf"/>
</dbReference>
<feature type="region of interest" description="Disordered" evidence="9">
    <location>
        <begin position="878"/>
        <end position="938"/>
    </location>
</feature>
<feature type="compositionally biased region" description="Low complexity" evidence="9">
    <location>
        <begin position="889"/>
        <end position="899"/>
    </location>
</feature>
<dbReference type="SMART" id="SM00389">
    <property type="entry name" value="HOX"/>
    <property type="match status" value="2"/>
</dbReference>
<dbReference type="GO" id="GO:0005634">
    <property type="term" value="C:nucleus"/>
    <property type="evidence" value="ECO:0007669"/>
    <property type="project" value="UniProtKB-SubCell"/>
</dbReference>
<feature type="domain" description="Homeobox" evidence="10">
    <location>
        <begin position="551"/>
        <end position="621"/>
    </location>
</feature>
<dbReference type="EMBL" id="JABSTV010001248">
    <property type="protein sequence ID" value="KAH7970116.1"/>
    <property type="molecule type" value="Genomic_DNA"/>
</dbReference>
<evidence type="ECO:0000256" key="5">
    <source>
        <dbReference type="ARBA" id="ARBA00023155"/>
    </source>
</evidence>
<feature type="region of interest" description="Disordered" evidence="9">
    <location>
        <begin position="660"/>
        <end position="682"/>
    </location>
</feature>
<evidence type="ECO:0000313" key="13">
    <source>
        <dbReference type="Proteomes" id="UP000821837"/>
    </source>
</evidence>
<feature type="compositionally biased region" description="Pro residues" evidence="9">
    <location>
        <begin position="929"/>
        <end position="938"/>
    </location>
</feature>
<feature type="compositionally biased region" description="Basic and acidic residues" evidence="9">
    <location>
        <begin position="732"/>
        <end position="743"/>
    </location>
</feature>
<feature type="domain" description="CMP" evidence="11">
    <location>
        <begin position="214"/>
        <end position="373"/>
    </location>
</feature>
<dbReference type="AlphaFoldDB" id="A0A9D4Q8G4"/>
<feature type="compositionally biased region" description="Gly residues" evidence="9">
    <location>
        <begin position="900"/>
        <end position="909"/>
    </location>
</feature>
<feature type="compositionally biased region" description="Low complexity" evidence="9">
    <location>
        <begin position="782"/>
        <end position="795"/>
    </location>
</feature>
<evidence type="ECO:0000313" key="12">
    <source>
        <dbReference type="EMBL" id="KAH7970116.1"/>
    </source>
</evidence>
<evidence type="ECO:0000256" key="9">
    <source>
        <dbReference type="SAM" id="MobiDB-lite"/>
    </source>
</evidence>
<dbReference type="GO" id="GO:0000978">
    <property type="term" value="F:RNA polymerase II cis-regulatory region sequence-specific DNA binding"/>
    <property type="evidence" value="ECO:0007669"/>
    <property type="project" value="TreeGrafter"/>
</dbReference>
<reference evidence="12" key="2">
    <citation type="submission" date="2021-09" db="EMBL/GenBank/DDBJ databases">
        <authorList>
            <person name="Jia N."/>
            <person name="Wang J."/>
            <person name="Shi W."/>
            <person name="Du L."/>
            <person name="Sun Y."/>
            <person name="Zhan W."/>
            <person name="Jiang J."/>
            <person name="Wang Q."/>
            <person name="Zhang B."/>
            <person name="Ji P."/>
            <person name="Sakyi L.B."/>
            <person name="Cui X."/>
            <person name="Yuan T."/>
            <person name="Jiang B."/>
            <person name="Yang W."/>
            <person name="Lam T.T.-Y."/>
            <person name="Chang Q."/>
            <person name="Ding S."/>
            <person name="Wang X."/>
            <person name="Zhu J."/>
            <person name="Ruan X."/>
            <person name="Zhao L."/>
            <person name="Wei J."/>
            <person name="Que T."/>
            <person name="Du C."/>
            <person name="Cheng J."/>
            <person name="Dai P."/>
            <person name="Han X."/>
            <person name="Huang E."/>
            <person name="Gao Y."/>
            <person name="Liu J."/>
            <person name="Shao H."/>
            <person name="Ye R."/>
            <person name="Li L."/>
            <person name="Wei W."/>
            <person name="Wang X."/>
            <person name="Wang C."/>
            <person name="Huo Q."/>
            <person name="Li W."/>
            <person name="Guo W."/>
            <person name="Chen H."/>
            <person name="Chen S."/>
            <person name="Zhou L."/>
            <person name="Zhou L."/>
            <person name="Ni X."/>
            <person name="Tian J."/>
            <person name="Zhou Y."/>
            <person name="Sheng Y."/>
            <person name="Liu T."/>
            <person name="Pan Y."/>
            <person name="Xia L."/>
            <person name="Li J."/>
            <person name="Zhao F."/>
            <person name="Cao W."/>
        </authorList>
    </citation>
    <scope>NUCLEOTIDE SEQUENCE</scope>
    <source>
        <strain evidence="12">Rsan-2018</strain>
        <tissue evidence="12">Larvae</tissue>
    </source>
</reference>
<comment type="subcellular location">
    <subcellularLocation>
        <location evidence="1 7 8">Nucleus</location>
    </subcellularLocation>
</comment>
<reference evidence="12" key="1">
    <citation type="journal article" date="2020" name="Cell">
        <title>Large-Scale Comparative Analyses of Tick Genomes Elucidate Their Genetic Diversity and Vector Capacities.</title>
        <authorList>
            <consortium name="Tick Genome and Microbiome Consortium (TIGMIC)"/>
            <person name="Jia N."/>
            <person name="Wang J."/>
            <person name="Shi W."/>
            <person name="Du L."/>
            <person name="Sun Y."/>
            <person name="Zhan W."/>
            <person name="Jiang J.F."/>
            <person name="Wang Q."/>
            <person name="Zhang B."/>
            <person name="Ji P."/>
            <person name="Bell-Sakyi L."/>
            <person name="Cui X.M."/>
            <person name="Yuan T.T."/>
            <person name="Jiang B.G."/>
            <person name="Yang W.F."/>
            <person name="Lam T.T."/>
            <person name="Chang Q.C."/>
            <person name="Ding S.J."/>
            <person name="Wang X.J."/>
            <person name="Zhu J.G."/>
            <person name="Ruan X.D."/>
            <person name="Zhao L."/>
            <person name="Wei J.T."/>
            <person name="Ye R.Z."/>
            <person name="Que T.C."/>
            <person name="Du C.H."/>
            <person name="Zhou Y.H."/>
            <person name="Cheng J.X."/>
            <person name="Dai P.F."/>
            <person name="Guo W.B."/>
            <person name="Han X.H."/>
            <person name="Huang E.J."/>
            <person name="Li L.F."/>
            <person name="Wei W."/>
            <person name="Gao Y.C."/>
            <person name="Liu J.Z."/>
            <person name="Shao H.Z."/>
            <person name="Wang X."/>
            <person name="Wang C.C."/>
            <person name="Yang T.C."/>
            <person name="Huo Q.B."/>
            <person name="Li W."/>
            <person name="Chen H.Y."/>
            <person name="Chen S.E."/>
            <person name="Zhou L.G."/>
            <person name="Ni X.B."/>
            <person name="Tian J.H."/>
            <person name="Sheng Y."/>
            <person name="Liu T."/>
            <person name="Pan Y.S."/>
            <person name="Xia L.Y."/>
            <person name="Li J."/>
            <person name="Zhao F."/>
            <person name="Cao W.C."/>
        </authorList>
    </citation>
    <scope>NUCLEOTIDE SEQUENCE</scope>
    <source>
        <strain evidence="12">Rsan-2018</strain>
    </source>
</reference>
<feature type="DNA-binding region" description="Homeobox" evidence="7">
    <location>
        <begin position="813"/>
        <end position="882"/>
    </location>
</feature>
<dbReference type="VEuPathDB" id="VectorBase:RSAN_029417"/>